<sequence>MTLSIYRASVPLYLRGFSQLSGIMDKAGANAAARKIELSVLVNSRLAPDMYPFSGQIQRASDTAKATVARLAGVEMPSFADDETTWEELRARIAKTVDFVKSVPESAFEGADTRELTVKLRDRDLTLTGADYLFDRQLPNFYFHITTAYAILRHNGVDVGKRDYLGV</sequence>
<protein>
    <submittedName>
        <fullName evidence="1">DUF1993 domain-containing protein</fullName>
    </submittedName>
</protein>
<dbReference type="KEGG" id="yti:FNA67_13930"/>
<dbReference type="Gene3D" id="1.20.120.450">
    <property type="entry name" value="dinb family like domain"/>
    <property type="match status" value="1"/>
</dbReference>
<evidence type="ECO:0000313" key="1">
    <source>
        <dbReference type="EMBL" id="QEE21210.1"/>
    </source>
</evidence>
<keyword evidence="2" id="KW-1185">Reference proteome</keyword>
<dbReference type="EMBL" id="CP041690">
    <property type="protein sequence ID" value="QEE21210.1"/>
    <property type="molecule type" value="Genomic_DNA"/>
</dbReference>
<dbReference type="SUPFAM" id="SSF109854">
    <property type="entry name" value="DinB/YfiT-like putative metalloenzymes"/>
    <property type="match status" value="1"/>
</dbReference>
<name>A0A5B9DPA1_9HYPH</name>
<dbReference type="RefSeq" id="WP_147656398.1">
    <property type="nucleotide sequence ID" value="NZ_BMFM01000001.1"/>
</dbReference>
<dbReference type="InterPro" id="IPR018531">
    <property type="entry name" value="DUF1993"/>
</dbReference>
<dbReference type="Pfam" id="PF09351">
    <property type="entry name" value="DUF1993"/>
    <property type="match status" value="1"/>
</dbReference>
<dbReference type="OrthoDB" id="338237at2"/>
<dbReference type="PANTHER" id="PTHR36922:SF1">
    <property type="entry name" value="DUF1993 DOMAIN-CONTAINING PROTEIN"/>
    <property type="match status" value="1"/>
</dbReference>
<dbReference type="PANTHER" id="PTHR36922">
    <property type="entry name" value="BLL2446 PROTEIN"/>
    <property type="match status" value="1"/>
</dbReference>
<dbReference type="AlphaFoldDB" id="A0A5B9DPA1"/>
<dbReference type="InterPro" id="IPR034660">
    <property type="entry name" value="DinB/YfiT-like"/>
</dbReference>
<reference evidence="1 2" key="1">
    <citation type="journal article" date="2015" name="Int. J. Syst. Evol. Microbiol.">
        <title>Youhaiella tibetensis gen. nov., sp. nov., isolated from subsurface sediment.</title>
        <authorList>
            <person name="Wang Y.X."/>
            <person name="Huang F.Q."/>
            <person name="Nogi Y."/>
            <person name="Pang S.J."/>
            <person name="Wang P.K."/>
            <person name="Lv J."/>
        </authorList>
    </citation>
    <scope>NUCLEOTIDE SEQUENCE [LARGE SCALE GENOMIC DNA]</scope>
    <source>
        <strain evidence="2">fig4</strain>
    </source>
</reference>
<gene>
    <name evidence="1" type="ORF">FNA67_13930</name>
</gene>
<proteinExistence type="predicted"/>
<organism evidence="1 2">
    <name type="scientific">Paradevosia tibetensis</name>
    <dbReference type="NCBI Taxonomy" id="1447062"/>
    <lineage>
        <taxon>Bacteria</taxon>
        <taxon>Pseudomonadati</taxon>
        <taxon>Pseudomonadota</taxon>
        <taxon>Alphaproteobacteria</taxon>
        <taxon>Hyphomicrobiales</taxon>
        <taxon>Devosiaceae</taxon>
        <taxon>Paradevosia</taxon>
    </lineage>
</organism>
<accession>A0A5B9DPA1</accession>
<dbReference type="Proteomes" id="UP000321062">
    <property type="component" value="Chromosome"/>
</dbReference>
<evidence type="ECO:0000313" key="2">
    <source>
        <dbReference type="Proteomes" id="UP000321062"/>
    </source>
</evidence>